<proteinExistence type="predicted"/>
<dbReference type="Proteomes" id="UP000283832">
    <property type="component" value="Unassembled WGS sequence"/>
</dbReference>
<dbReference type="EMBL" id="QXEC01000018">
    <property type="protein sequence ID" value="RIV36730.1"/>
    <property type="molecule type" value="Genomic_DNA"/>
</dbReference>
<evidence type="ECO:0000313" key="1">
    <source>
        <dbReference type="EMBL" id="RIV36730.1"/>
    </source>
</evidence>
<keyword evidence="2" id="KW-1185">Reference proteome</keyword>
<organism evidence="1 2">
    <name type="scientific">Micromonospora radicis</name>
    <dbReference type="NCBI Taxonomy" id="1894971"/>
    <lineage>
        <taxon>Bacteria</taxon>
        <taxon>Bacillati</taxon>
        <taxon>Actinomycetota</taxon>
        <taxon>Actinomycetes</taxon>
        <taxon>Micromonosporales</taxon>
        <taxon>Micromonosporaceae</taxon>
        <taxon>Micromonospora</taxon>
    </lineage>
</organism>
<protein>
    <submittedName>
        <fullName evidence="1">Uncharacterized protein</fullName>
    </submittedName>
</protein>
<reference evidence="1 2" key="1">
    <citation type="submission" date="2018-08" db="EMBL/GenBank/DDBJ databases">
        <title>Jishengella sp. nov., isolated from a root of Azadirachta indica A. Juss. var. siamensis Valenton.</title>
        <authorList>
            <person name="Kuncharoen N."/>
            <person name="Tanasupawat S."/>
            <person name="Kudo T."/>
            <person name="Ohkuma M."/>
        </authorList>
    </citation>
    <scope>NUCLEOTIDE SEQUENCE [LARGE SCALE GENOMIC DNA]</scope>
    <source>
        <strain evidence="1 2">AZ1-13</strain>
    </source>
</reference>
<comment type="caution">
    <text evidence="1">The sequence shown here is derived from an EMBL/GenBank/DDBJ whole genome shotgun (WGS) entry which is preliminary data.</text>
</comment>
<name>A0A418MRQ7_9ACTN</name>
<dbReference type="AlphaFoldDB" id="A0A418MRQ7"/>
<evidence type="ECO:0000313" key="2">
    <source>
        <dbReference type="Proteomes" id="UP000283832"/>
    </source>
</evidence>
<sequence length="462" mass="48915">MAATPMTHPGMSITQLLPDGKLIVLCGRADDAAAWQDLLGPARCLAIALDDAPSEVRPRTLRGASDHLAWQHHTIGGLDGSGWLAEAADAFDPDHTATLVMPDPLDPPRAGTRRRFGVRQPAWRLFEDKTVVDTLWDAAGVPRAPSVVGDGTAHLAVLGAMVDQGTGVVCSCQPRGAGPSAGGDGIWWWREGPPPTTIPTAGSGTWRVRLMPLLEGIPVRLHGLALTTRSTPFPPMELVTLPRPGQGTFLCAGAVPLLDDAADLVTHTERIGVGLRERLGYRGGFSVDGILTSSGFQPTDFNARLTSAMEAAPSDRRVLLHVVNLLAREGNEPDVGAVEQLAEEVFSIGTSCTIFGATTHSDERASRTASVRWDGDRLVPAPSGPTDGRLVITPSPRGWLLTATLATARLPDGGRVGPRAPEIFRVSDEVLGTDFGHLVPPFDTTPDACLPEARLSPEPASR</sequence>
<accession>A0A418MRQ7</accession>
<dbReference type="OrthoDB" id="3325712at2"/>
<gene>
    <name evidence="1" type="ORF">D2L64_18425</name>
</gene>